<dbReference type="Gene3D" id="1.10.10.10">
    <property type="entry name" value="Winged helix-like DNA-binding domain superfamily/Winged helix DNA-binding domain"/>
    <property type="match status" value="1"/>
</dbReference>
<protein>
    <submittedName>
        <fullName evidence="6">LysR substrate-binding domain-containing protein</fullName>
    </submittedName>
</protein>
<dbReference type="InterPro" id="IPR036390">
    <property type="entry name" value="WH_DNA-bd_sf"/>
</dbReference>
<dbReference type="InterPro" id="IPR050950">
    <property type="entry name" value="HTH-type_LysR_regulators"/>
</dbReference>
<dbReference type="RefSeq" id="WP_340361044.1">
    <property type="nucleotide sequence ID" value="NZ_JBBKZU010000025.1"/>
</dbReference>
<dbReference type="SUPFAM" id="SSF46785">
    <property type="entry name" value="Winged helix' DNA-binding domain"/>
    <property type="match status" value="1"/>
</dbReference>
<evidence type="ECO:0000256" key="2">
    <source>
        <dbReference type="ARBA" id="ARBA00023015"/>
    </source>
</evidence>
<evidence type="ECO:0000313" key="6">
    <source>
        <dbReference type="EMBL" id="MEJ8815847.1"/>
    </source>
</evidence>
<evidence type="ECO:0000256" key="4">
    <source>
        <dbReference type="ARBA" id="ARBA00023163"/>
    </source>
</evidence>
<evidence type="ECO:0000313" key="7">
    <source>
        <dbReference type="Proteomes" id="UP001365846"/>
    </source>
</evidence>
<dbReference type="InterPro" id="IPR005119">
    <property type="entry name" value="LysR_subst-bd"/>
</dbReference>
<dbReference type="PANTHER" id="PTHR30419">
    <property type="entry name" value="HTH-TYPE TRANSCRIPTIONAL REGULATOR YBHD"/>
    <property type="match status" value="1"/>
</dbReference>
<gene>
    <name evidence="6" type="ORF">WKW77_32625</name>
</gene>
<sequence length="312" mass="34258">MRLQQLRDLLAVVSHGGYRAAARALDVSQAGLTKSLAKLEEEHEIVLIERTSQGIALTAAGEEFVSYARAVLQEADRAEAWLNRARRPAPKQVKVGASVEPSLRLVPSVLKDFRNAFPKTTIHLTQRSSNELVAAVLDNRLDFAVMRLPQDLMSDDLHIQPLYSTSAAILARRGHPLSHATSVSELVDSHWIVVGDPSRPGHQDESIQELFLQHHLGRPRFAAVSDSVFGAISMLIESDCVARLPAQLLRHPLTQGNLIEIAVREQSNLAYQVGIVSKAARRLSPEAAQLVAMLRSFARLTGVFDQEGVSRA</sequence>
<comment type="similarity">
    <text evidence="1">Belongs to the LysR transcriptional regulatory family.</text>
</comment>
<accession>A0ABU8VQB2</accession>
<evidence type="ECO:0000259" key="5">
    <source>
        <dbReference type="PROSITE" id="PS50931"/>
    </source>
</evidence>
<dbReference type="PROSITE" id="PS50931">
    <property type="entry name" value="HTH_LYSR"/>
    <property type="match status" value="1"/>
</dbReference>
<dbReference type="SUPFAM" id="SSF53850">
    <property type="entry name" value="Periplasmic binding protein-like II"/>
    <property type="match status" value="1"/>
</dbReference>
<dbReference type="Pfam" id="PF00126">
    <property type="entry name" value="HTH_1"/>
    <property type="match status" value="1"/>
</dbReference>
<comment type="caution">
    <text evidence="6">The sequence shown here is derived from an EMBL/GenBank/DDBJ whole genome shotgun (WGS) entry which is preliminary data.</text>
</comment>
<proteinExistence type="inferred from homology"/>
<keyword evidence="2" id="KW-0805">Transcription regulation</keyword>
<dbReference type="InterPro" id="IPR000847">
    <property type="entry name" value="LysR_HTH_N"/>
</dbReference>
<keyword evidence="7" id="KW-1185">Reference proteome</keyword>
<keyword evidence="4" id="KW-0804">Transcription</keyword>
<organism evidence="6 7">
    <name type="scientific">Variovorax ureilyticus</name>
    <dbReference type="NCBI Taxonomy" id="1836198"/>
    <lineage>
        <taxon>Bacteria</taxon>
        <taxon>Pseudomonadati</taxon>
        <taxon>Pseudomonadota</taxon>
        <taxon>Betaproteobacteria</taxon>
        <taxon>Burkholderiales</taxon>
        <taxon>Comamonadaceae</taxon>
        <taxon>Variovorax</taxon>
    </lineage>
</organism>
<dbReference type="PANTHER" id="PTHR30419:SF8">
    <property type="entry name" value="NITROGEN ASSIMILATION TRANSCRIPTIONAL ACTIVATOR-RELATED"/>
    <property type="match status" value="1"/>
</dbReference>
<evidence type="ECO:0000256" key="3">
    <source>
        <dbReference type="ARBA" id="ARBA00023125"/>
    </source>
</evidence>
<evidence type="ECO:0000256" key="1">
    <source>
        <dbReference type="ARBA" id="ARBA00009437"/>
    </source>
</evidence>
<dbReference type="InterPro" id="IPR036388">
    <property type="entry name" value="WH-like_DNA-bd_sf"/>
</dbReference>
<reference evidence="6 7" key="1">
    <citation type="submission" date="2024-03" db="EMBL/GenBank/DDBJ databases">
        <title>Novel species of the genus Variovorax.</title>
        <authorList>
            <person name="Liu Q."/>
            <person name="Xin Y.-H."/>
        </authorList>
    </citation>
    <scope>NUCLEOTIDE SEQUENCE [LARGE SCALE GENOMIC DNA]</scope>
    <source>
        <strain evidence="6 7">KACC 18899</strain>
    </source>
</reference>
<dbReference type="EMBL" id="JBBKZU010000025">
    <property type="protein sequence ID" value="MEJ8815847.1"/>
    <property type="molecule type" value="Genomic_DNA"/>
</dbReference>
<dbReference type="Pfam" id="PF03466">
    <property type="entry name" value="LysR_substrate"/>
    <property type="match status" value="1"/>
</dbReference>
<name>A0ABU8VQB2_9BURK</name>
<dbReference type="Proteomes" id="UP001365846">
    <property type="component" value="Unassembled WGS sequence"/>
</dbReference>
<feature type="domain" description="HTH lysR-type" evidence="5">
    <location>
        <begin position="1"/>
        <end position="58"/>
    </location>
</feature>
<dbReference type="Gene3D" id="3.40.190.290">
    <property type="match status" value="1"/>
</dbReference>
<keyword evidence="3" id="KW-0238">DNA-binding</keyword>